<dbReference type="RefSeq" id="WP_179481291.1">
    <property type="nucleotide sequence ID" value="NZ_JACCFW010000001.1"/>
</dbReference>
<organism evidence="4 5">
    <name type="scientific">Allobranchiibius huperziae</name>
    <dbReference type="NCBI Taxonomy" id="1874116"/>
    <lineage>
        <taxon>Bacteria</taxon>
        <taxon>Bacillati</taxon>
        <taxon>Actinomycetota</taxon>
        <taxon>Actinomycetes</taxon>
        <taxon>Micrococcales</taxon>
        <taxon>Dermacoccaceae</taxon>
        <taxon>Allobranchiibius</taxon>
    </lineage>
</organism>
<evidence type="ECO:0000313" key="4">
    <source>
        <dbReference type="EMBL" id="NYJ74978.1"/>
    </source>
</evidence>
<dbReference type="InterPro" id="IPR050832">
    <property type="entry name" value="Bact_Acetyltransf"/>
</dbReference>
<keyword evidence="1 4" id="KW-0808">Transferase</keyword>
<dbReference type="EMBL" id="JACCFW010000001">
    <property type="protein sequence ID" value="NYJ74978.1"/>
    <property type="molecule type" value="Genomic_DNA"/>
</dbReference>
<name>A0A853DDL7_9MICO</name>
<dbReference type="Proteomes" id="UP000571817">
    <property type="component" value="Unassembled WGS sequence"/>
</dbReference>
<gene>
    <name evidence="4" type="ORF">HNR15_001941</name>
</gene>
<keyword evidence="2" id="KW-0012">Acyltransferase</keyword>
<comment type="caution">
    <text evidence="4">The sequence shown here is derived from an EMBL/GenBank/DDBJ whole genome shotgun (WGS) entry which is preliminary data.</text>
</comment>
<feature type="domain" description="N-acetyltransferase" evidence="3">
    <location>
        <begin position="5"/>
        <end position="153"/>
    </location>
</feature>
<dbReference type="Pfam" id="PF00583">
    <property type="entry name" value="Acetyltransf_1"/>
    <property type="match status" value="1"/>
</dbReference>
<proteinExistence type="predicted"/>
<keyword evidence="5" id="KW-1185">Reference proteome</keyword>
<dbReference type="GO" id="GO:0016747">
    <property type="term" value="F:acyltransferase activity, transferring groups other than amino-acyl groups"/>
    <property type="evidence" value="ECO:0007669"/>
    <property type="project" value="InterPro"/>
</dbReference>
<dbReference type="CDD" id="cd04301">
    <property type="entry name" value="NAT_SF"/>
    <property type="match status" value="1"/>
</dbReference>
<dbReference type="AlphaFoldDB" id="A0A853DDL7"/>
<dbReference type="Gene3D" id="3.40.630.30">
    <property type="match status" value="1"/>
</dbReference>
<dbReference type="SUPFAM" id="SSF55729">
    <property type="entry name" value="Acyl-CoA N-acyltransferases (Nat)"/>
    <property type="match status" value="1"/>
</dbReference>
<sequence length="153" mass="17092">MLSALTIRESGPNDWRAAGELRWVWDIEDGDAPAYEHDEFVRTFADWIGAQQGTHTCWVAQEGDDIVGMAFLVRTPRPPRPSTGDRWVAEIQSVYVPASHRGRGIGSQLVDTLIERARTAGADRVIVHSRPKSVQVYHRAGFATTPLLMERTP</sequence>
<accession>A0A853DDL7</accession>
<dbReference type="PROSITE" id="PS51186">
    <property type="entry name" value="GNAT"/>
    <property type="match status" value="1"/>
</dbReference>
<dbReference type="PANTHER" id="PTHR43877">
    <property type="entry name" value="AMINOALKYLPHOSPHONATE N-ACETYLTRANSFERASE-RELATED-RELATED"/>
    <property type="match status" value="1"/>
</dbReference>
<dbReference type="InterPro" id="IPR016181">
    <property type="entry name" value="Acyl_CoA_acyltransferase"/>
</dbReference>
<reference evidence="4 5" key="1">
    <citation type="submission" date="2020-07" db="EMBL/GenBank/DDBJ databases">
        <title>Sequencing the genomes of 1000 actinobacteria strains.</title>
        <authorList>
            <person name="Klenk H.-P."/>
        </authorList>
    </citation>
    <scope>NUCLEOTIDE SEQUENCE [LARGE SCALE GENOMIC DNA]</scope>
    <source>
        <strain evidence="4 5">DSM 29531</strain>
    </source>
</reference>
<evidence type="ECO:0000313" key="5">
    <source>
        <dbReference type="Proteomes" id="UP000571817"/>
    </source>
</evidence>
<evidence type="ECO:0000259" key="3">
    <source>
        <dbReference type="PROSITE" id="PS51186"/>
    </source>
</evidence>
<dbReference type="InterPro" id="IPR000182">
    <property type="entry name" value="GNAT_dom"/>
</dbReference>
<evidence type="ECO:0000256" key="2">
    <source>
        <dbReference type="ARBA" id="ARBA00023315"/>
    </source>
</evidence>
<evidence type="ECO:0000256" key="1">
    <source>
        <dbReference type="ARBA" id="ARBA00022679"/>
    </source>
</evidence>
<protein>
    <submittedName>
        <fullName evidence="4">GNAT superfamily N-acetyltransferase</fullName>
    </submittedName>
</protein>